<dbReference type="InParanoid" id="A0A5C3PZK9"/>
<proteinExistence type="predicted"/>
<sequence>MEQHRARHLIPPSQRLPLEVQFLVLDEVPKVSQTWVIMRDSLRSCALTCQAWLPRAHRHLYHTVYLDAPWQTPLLARTLTEFPITGPLIKHLHVPCFSYIVVNGHPERLPGRGYVPLAANAVSKLTSLRSVAFRVPTNDYAPPFFFPLVQSFSVLGDLESLSFHNAMFPSTVIRNLLSSFPAIRSIAIDKCQWYGAGQPAPDANAYPDRYRDLRDLRIRTAITVGPYLDIFAEAVKLTSVLLWRHKLGSHDSYEGLRRYTQLKVLDLGTCNWNIAWMMETLSNVRSHKMRRLSLTLRSHETSLETVIRHWSESGLDDVLSAAPFLGLEQFDLILYCSGFSHDAARVEIVRTLPQCHARGILRLDIKPYKSAEK</sequence>
<keyword evidence="2" id="KW-1185">Reference proteome</keyword>
<gene>
    <name evidence="1" type="ORF">K466DRAFT_658635</name>
</gene>
<dbReference type="SUPFAM" id="SSF52047">
    <property type="entry name" value="RNI-like"/>
    <property type="match status" value="1"/>
</dbReference>
<dbReference type="AlphaFoldDB" id="A0A5C3PZK9"/>
<dbReference type="Gene3D" id="3.80.10.10">
    <property type="entry name" value="Ribonuclease Inhibitor"/>
    <property type="match status" value="1"/>
</dbReference>
<reference evidence="1 2" key="1">
    <citation type="journal article" date="2019" name="Nat. Ecol. Evol.">
        <title>Megaphylogeny resolves global patterns of mushroom evolution.</title>
        <authorList>
            <person name="Varga T."/>
            <person name="Krizsan K."/>
            <person name="Foldi C."/>
            <person name="Dima B."/>
            <person name="Sanchez-Garcia M."/>
            <person name="Sanchez-Ramirez S."/>
            <person name="Szollosi G.J."/>
            <person name="Szarkandi J.G."/>
            <person name="Papp V."/>
            <person name="Albert L."/>
            <person name="Andreopoulos W."/>
            <person name="Angelini C."/>
            <person name="Antonin V."/>
            <person name="Barry K.W."/>
            <person name="Bougher N.L."/>
            <person name="Buchanan P."/>
            <person name="Buyck B."/>
            <person name="Bense V."/>
            <person name="Catcheside P."/>
            <person name="Chovatia M."/>
            <person name="Cooper J."/>
            <person name="Damon W."/>
            <person name="Desjardin D."/>
            <person name="Finy P."/>
            <person name="Geml J."/>
            <person name="Haridas S."/>
            <person name="Hughes K."/>
            <person name="Justo A."/>
            <person name="Karasinski D."/>
            <person name="Kautmanova I."/>
            <person name="Kiss B."/>
            <person name="Kocsube S."/>
            <person name="Kotiranta H."/>
            <person name="LaButti K.M."/>
            <person name="Lechner B.E."/>
            <person name="Liimatainen K."/>
            <person name="Lipzen A."/>
            <person name="Lukacs Z."/>
            <person name="Mihaltcheva S."/>
            <person name="Morgado L.N."/>
            <person name="Niskanen T."/>
            <person name="Noordeloos M.E."/>
            <person name="Ohm R.A."/>
            <person name="Ortiz-Santana B."/>
            <person name="Ovrebo C."/>
            <person name="Racz N."/>
            <person name="Riley R."/>
            <person name="Savchenko A."/>
            <person name="Shiryaev A."/>
            <person name="Soop K."/>
            <person name="Spirin V."/>
            <person name="Szebenyi C."/>
            <person name="Tomsovsky M."/>
            <person name="Tulloss R.E."/>
            <person name="Uehling J."/>
            <person name="Grigoriev I.V."/>
            <person name="Vagvolgyi C."/>
            <person name="Papp T."/>
            <person name="Martin F.M."/>
            <person name="Miettinen O."/>
            <person name="Hibbett D.S."/>
            <person name="Nagy L.G."/>
        </authorList>
    </citation>
    <scope>NUCLEOTIDE SEQUENCE [LARGE SCALE GENOMIC DNA]</scope>
    <source>
        <strain evidence="1 2">HHB13444</strain>
    </source>
</reference>
<dbReference type="Proteomes" id="UP000308197">
    <property type="component" value="Unassembled WGS sequence"/>
</dbReference>
<protein>
    <recommendedName>
        <fullName evidence="3">F-box domain-containing protein</fullName>
    </recommendedName>
</protein>
<evidence type="ECO:0008006" key="3">
    <source>
        <dbReference type="Google" id="ProtNLM"/>
    </source>
</evidence>
<name>A0A5C3PZK9_9APHY</name>
<accession>A0A5C3PZK9</accession>
<dbReference type="EMBL" id="ML210984">
    <property type="protein sequence ID" value="TFK93288.1"/>
    <property type="molecule type" value="Genomic_DNA"/>
</dbReference>
<dbReference type="InterPro" id="IPR032675">
    <property type="entry name" value="LRR_dom_sf"/>
</dbReference>
<evidence type="ECO:0000313" key="1">
    <source>
        <dbReference type="EMBL" id="TFK93288.1"/>
    </source>
</evidence>
<evidence type="ECO:0000313" key="2">
    <source>
        <dbReference type="Proteomes" id="UP000308197"/>
    </source>
</evidence>
<organism evidence="1 2">
    <name type="scientific">Polyporus arcularius HHB13444</name>
    <dbReference type="NCBI Taxonomy" id="1314778"/>
    <lineage>
        <taxon>Eukaryota</taxon>
        <taxon>Fungi</taxon>
        <taxon>Dikarya</taxon>
        <taxon>Basidiomycota</taxon>
        <taxon>Agaricomycotina</taxon>
        <taxon>Agaricomycetes</taxon>
        <taxon>Polyporales</taxon>
        <taxon>Polyporaceae</taxon>
        <taxon>Polyporus</taxon>
    </lineage>
</organism>